<dbReference type="NCBIfam" id="TIGR00007">
    <property type="entry name" value="1-(5-phosphoribosyl)-5-[(5-phosphoribosylamino)methylideneamino]imidazole-4-carboxamide isomerase"/>
    <property type="match status" value="1"/>
</dbReference>
<feature type="active site" description="Proton donor" evidence="9">
    <location>
        <position position="166"/>
    </location>
</feature>
<evidence type="ECO:0000256" key="10">
    <source>
        <dbReference type="RuleBase" id="RU003657"/>
    </source>
</evidence>
<dbReference type="GO" id="GO:0000105">
    <property type="term" value="P:L-histidine biosynthetic process"/>
    <property type="evidence" value="ECO:0007669"/>
    <property type="project" value="UniProtKB-UniRule"/>
</dbReference>
<protein>
    <recommendedName>
        <fullName evidence="9 11">1-(5-phosphoribosyl)-5-[(5-phosphoribosylamino)methylideneamino] imidazole-4-carboxamide isomerase</fullName>
        <ecNumber evidence="9 11">5.3.1.16</ecNumber>
    </recommendedName>
    <alternativeName>
        <fullName evidence="9">Phosphoribosylformimino-5-aminoimidazole carboxamide ribotide isomerase</fullName>
    </alternativeName>
</protein>
<dbReference type="InterPro" id="IPR011060">
    <property type="entry name" value="RibuloseP-bd_barrel"/>
</dbReference>
<comment type="similarity">
    <text evidence="4 9 10">Belongs to the HisA/HisF family.</text>
</comment>
<comment type="pathway">
    <text evidence="3 9 11">Amino-acid biosynthesis; L-histidine biosynthesis; L-histidine from 5-phospho-alpha-D-ribose 1-diphosphate: step 4/9.</text>
</comment>
<dbReference type="InterPro" id="IPR023016">
    <property type="entry name" value="HisA/PriA"/>
</dbReference>
<dbReference type="UniPathway" id="UPA00031">
    <property type="reaction ID" value="UER00009"/>
</dbReference>
<dbReference type="HAMAP" id="MF_01014">
    <property type="entry name" value="HisA"/>
    <property type="match status" value="1"/>
</dbReference>
<dbReference type="GO" id="GO:0005737">
    <property type="term" value="C:cytoplasm"/>
    <property type="evidence" value="ECO:0007669"/>
    <property type="project" value="UniProtKB-SubCell"/>
</dbReference>
<evidence type="ECO:0000256" key="3">
    <source>
        <dbReference type="ARBA" id="ARBA00005133"/>
    </source>
</evidence>
<evidence type="ECO:0000256" key="1">
    <source>
        <dbReference type="ARBA" id="ARBA00000901"/>
    </source>
</evidence>
<dbReference type="FunFam" id="3.20.20.70:FF:000009">
    <property type="entry name" value="1-(5-phosphoribosyl)-5-[(5-phosphoribosylamino)methylideneamino] imidazole-4-carboxamide isomerase"/>
    <property type="match status" value="1"/>
</dbReference>
<dbReference type="PANTHER" id="PTHR43090">
    <property type="entry name" value="1-(5-PHOSPHORIBOSYL)-5-[(5-PHOSPHORIBOSYLAMINO)METHYLIDENEAMINO] IMIDAZOLE-4-CARBOXAMIDE ISOMERASE"/>
    <property type="match status" value="1"/>
</dbReference>
<evidence type="ECO:0000256" key="6">
    <source>
        <dbReference type="ARBA" id="ARBA00022605"/>
    </source>
</evidence>
<keyword evidence="13" id="KW-1185">Reference proteome</keyword>
<evidence type="ECO:0000256" key="5">
    <source>
        <dbReference type="ARBA" id="ARBA00022490"/>
    </source>
</evidence>
<feature type="active site" description="Proton acceptor" evidence="9">
    <location>
        <position position="43"/>
    </location>
</feature>
<evidence type="ECO:0000256" key="4">
    <source>
        <dbReference type="ARBA" id="ARBA00009667"/>
    </source>
</evidence>
<dbReference type="EC" id="5.3.1.16" evidence="9 11"/>
<keyword evidence="6 9" id="KW-0028">Amino-acid biosynthesis</keyword>
<dbReference type="STRING" id="44574.AAW31_17415"/>
<evidence type="ECO:0000256" key="8">
    <source>
        <dbReference type="ARBA" id="ARBA00023235"/>
    </source>
</evidence>
<evidence type="ECO:0000256" key="9">
    <source>
        <dbReference type="HAMAP-Rule" id="MF_01014"/>
    </source>
</evidence>
<keyword evidence="7 9" id="KW-0368">Histidine biosynthesis</keyword>
<keyword evidence="8 9" id="KW-0413">Isomerase</keyword>
<dbReference type="InterPro" id="IPR013785">
    <property type="entry name" value="Aldolase_TIM"/>
</dbReference>
<dbReference type="EMBL" id="FOUB01000003">
    <property type="protein sequence ID" value="SFL73026.1"/>
    <property type="molecule type" value="Genomic_DNA"/>
</dbReference>
<dbReference type="Gene3D" id="3.20.20.70">
    <property type="entry name" value="Aldolase class I"/>
    <property type="match status" value="1"/>
</dbReference>
<dbReference type="GO" id="GO:0003949">
    <property type="term" value="F:1-(5-phosphoribosyl)-5-[(5-phosphoribosylamino)methylideneamino]imidazole-4-carboxamide isomerase activity"/>
    <property type="evidence" value="ECO:0007669"/>
    <property type="project" value="UniProtKB-UniRule"/>
</dbReference>
<dbReference type="Proteomes" id="UP000183287">
    <property type="component" value="Unassembled WGS sequence"/>
</dbReference>
<evidence type="ECO:0000256" key="2">
    <source>
        <dbReference type="ARBA" id="ARBA00004496"/>
    </source>
</evidence>
<evidence type="ECO:0000313" key="13">
    <source>
        <dbReference type="Proteomes" id="UP000183287"/>
    </source>
</evidence>
<comment type="catalytic activity">
    <reaction evidence="1 9 11">
        <text>1-(5-phospho-beta-D-ribosyl)-5-[(5-phospho-beta-D-ribosylamino)methylideneamino]imidazole-4-carboxamide = 5-[(5-phospho-1-deoxy-D-ribulos-1-ylimino)methylamino]-1-(5-phospho-beta-D-ribosyl)imidazole-4-carboxamide</text>
        <dbReference type="Rhea" id="RHEA:15469"/>
        <dbReference type="ChEBI" id="CHEBI:58435"/>
        <dbReference type="ChEBI" id="CHEBI:58525"/>
        <dbReference type="EC" id="5.3.1.16"/>
    </reaction>
</comment>
<evidence type="ECO:0000256" key="7">
    <source>
        <dbReference type="ARBA" id="ARBA00023102"/>
    </source>
</evidence>
<sequence>MGAAFESLVQSNLIHITYGFFQSDTFILNYLSRQHMLIIPAIDIKDGQCVRLKQGVMDDATVFSENPEDMARHWLEQGARRLHLVDLNGAFAGKPKNESVIRAIVKAIDGSIPIQLGGGIRDLETIERYLDNGISYIIIGTAAVKIPGFLHDACYAFPGQIMVGLDAKEGKVAVDGWSKVTGHDVVDLAKKFEDYGVEAIIYTDIGRDGMLAGINIEATIALARELTVPVVASGGITNLDDIKTLCEIESEGIMGAITGRAIYEGTLDFKKAQLLADELSAMV</sequence>
<accession>A0A1I4K3I4</accession>
<dbReference type="AlphaFoldDB" id="A0A1I4K3I4"/>
<dbReference type="GO" id="GO:0000162">
    <property type="term" value="P:L-tryptophan biosynthetic process"/>
    <property type="evidence" value="ECO:0007669"/>
    <property type="project" value="TreeGrafter"/>
</dbReference>
<evidence type="ECO:0000256" key="11">
    <source>
        <dbReference type="RuleBase" id="RU003658"/>
    </source>
</evidence>
<gene>
    <name evidence="9" type="primary">hisA</name>
    <name evidence="12" type="ORF">SAMN05421863_100385</name>
</gene>
<dbReference type="InterPro" id="IPR006062">
    <property type="entry name" value="His_biosynth"/>
</dbReference>
<dbReference type="SUPFAM" id="SSF51366">
    <property type="entry name" value="Ribulose-phoshate binding barrel"/>
    <property type="match status" value="1"/>
</dbReference>
<dbReference type="CDD" id="cd04732">
    <property type="entry name" value="HisA"/>
    <property type="match status" value="1"/>
</dbReference>
<dbReference type="Pfam" id="PF00977">
    <property type="entry name" value="His_biosynth"/>
    <property type="match status" value="1"/>
</dbReference>
<dbReference type="InterPro" id="IPR044524">
    <property type="entry name" value="Isoase_HisA-like"/>
</dbReference>
<dbReference type="NCBIfam" id="NF010112">
    <property type="entry name" value="PRK13585.1"/>
    <property type="match status" value="1"/>
</dbReference>
<dbReference type="PANTHER" id="PTHR43090:SF2">
    <property type="entry name" value="1-(5-PHOSPHORIBOSYL)-5-[(5-PHOSPHORIBOSYLAMINO)METHYLIDENEAMINO] IMIDAZOLE-4-CARBOXAMIDE ISOMERASE"/>
    <property type="match status" value="1"/>
</dbReference>
<reference evidence="13" key="1">
    <citation type="submission" date="2016-10" db="EMBL/GenBank/DDBJ databases">
        <authorList>
            <person name="Varghese N."/>
            <person name="Submissions S."/>
        </authorList>
    </citation>
    <scope>NUCLEOTIDE SEQUENCE [LARGE SCALE GENOMIC DNA]</scope>
    <source>
        <strain evidence="13">Nm44</strain>
    </source>
</reference>
<dbReference type="InterPro" id="IPR006063">
    <property type="entry name" value="HisA_bact_arch"/>
</dbReference>
<keyword evidence="5 9" id="KW-0963">Cytoplasm</keyword>
<name>A0A1I4K3I4_9PROT</name>
<proteinExistence type="inferred from homology"/>
<evidence type="ECO:0000313" key="12">
    <source>
        <dbReference type="EMBL" id="SFL73026.1"/>
    </source>
</evidence>
<comment type="subcellular location">
    <subcellularLocation>
        <location evidence="2 9 11">Cytoplasm</location>
    </subcellularLocation>
</comment>
<organism evidence="12 13">
    <name type="scientific">Nitrosomonas communis</name>
    <dbReference type="NCBI Taxonomy" id="44574"/>
    <lineage>
        <taxon>Bacteria</taxon>
        <taxon>Pseudomonadati</taxon>
        <taxon>Pseudomonadota</taxon>
        <taxon>Betaproteobacteria</taxon>
        <taxon>Nitrosomonadales</taxon>
        <taxon>Nitrosomonadaceae</taxon>
        <taxon>Nitrosomonas</taxon>
    </lineage>
</organism>